<reference evidence="3 4" key="1">
    <citation type="submission" date="2024-09" db="EMBL/GenBank/DDBJ databases">
        <authorList>
            <person name="Sun Q."/>
            <person name="Mori K."/>
        </authorList>
    </citation>
    <scope>NUCLEOTIDE SEQUENCE [LARGE SCALE GENOMIC DNA]</scope>
    <source>
        <strain evidence="3 4">NCAIM B.01794</strain>
    </source>
</reference>
<comment type="caution">
    <text evidence="3">The sequence shown here is derived from an EMBL/GenBank/DDBJ whole genome shotgun (WGS) entry which is preliminary data.</text>
</comment>
<proteinExistence type="predicted"/>
<keyword evidence="1" id="KW-1188">Viral release from host cell</keyword>
<gene>
    <name evidence="3" type="primary">terL</name>
    <name evidence="3" type="ORF">ACFFGX_05055</name>
</gene>
<sequence>MTAPAVKPLSTADLVEARMREQARHSFWAFRQYINPKIKKGWFQRDAAHNLQQYAIDLSAGRRPKLVIQAPPQHGKSRMIVEFIAWQAGHYPDLRTIYASFSERLGVRANLSLQRIFDSPRYQRLFPETSIVPLRGAPATMTETRSRELLEYVGREGCFRNTTVRGSITGESLDLGVIDDPVKGREEAGSLTIRDKTWDWLLDDFFTRFSEDAGMLSILTRWHVDDPIGRLIATMPDVRVLSYKAVATEDEPHRKAGEPLFPEHKSLAFLQERKQAMGRPNWEALYQQSPYTQGGEIIKGEWFRRYDVAPLIEYRMIFGDTAQKTAEHNDYSVFQCWGLGKEGGLYLLDQIRGKWEAPELKRRAIDFWNKHAQVADRSAGRLRAFEVEDKSSGTGLIQDIKRDGRIPIKGIPRDKDKLLRVNDATPYIEAGHIYLPVGPAWVLGLIAECEEFTADDSHAHDDQIDPMCDAIEHMLARRRVGFFG</sequence>
<feature type="domain" description="Terminase large subunit gp17-like C-terminal" evidence="2">
    <location>
        <begin position="320"/>
        <end position="473"/>
    </location>
</feature>
<evidence type="ECO:0000313" key="3">
    <source>
        <dbReference type="EMBL" id="MFC0708986.1"/>
    </source>
</evidence>
<evidence type="ECO:0000256" key="1">
    <source>
        <dbReference type="ARBA" id="ARBA00022612"/>
    </source>
</evidence>
<dbReference type="Pfam" id="PF17289">
    <property type="entry name" value="Terminase_6C"/>
    <property type="match status" value="1"/>
</dbReference>
<evidence type="ECO:0000313" key="4">
    <source>
        <dbReference type="Proteomes" id="UP001589891"/>
    </source>
</evidence>
<dbReference type="NCBIfam" id="TIGR01630">
    <property type="entry name" value="psiM2_ORF9"/>
    <property type="match status" value="1"/>
</dbReference>
<evidence type="ECO:0000259" key="2">
    <source>
        <dbReference type="Pfam" id="PF17289"/>
    </source>
</evidence>
<dbReference type="InterPro" id="IPR035421">
    <property type="entry name" value="Terminase_6C"/>
</dbReference>
<dbReference type="RefSeq" id="WP_376943462.1">
    <property type="nucleotide sequence ID" value="NZ_CP171449.1"/>
</dbReference>
<dbReference type="Proteomes" id="UP001589891">
    <property type="component" value="Unassembled WGS sequence"/>
</dbReference>
<dbReference type="InterPro" id="IPR006517">
    <property type="entry name" value="Phage_terminase_lsu-like_C"/>
</dbReference>
<dbReference type="EMBL" id="JBHLSS010000034">
    <property type="protein sequence ID" value="MFC0708986.1"/>
    <property type="molecule type" value="Genomic_DNA"/>
</dbReference>
<name>A0ABV6SIP6_AZOPA</name>
<dbReference type="Pfam" id="PF03237">
    <property type="entry name" value="Terminase_6N"/>
    <property type="match status" value="1"/>
</dbReference>
<protein>
    <submittedName>
        <fullName evidence="3">Phage terminase large subunit</fullName>
    </submittedName>
</protein>
<accession>A0ABV6SIP6</accession>
<keyword evidence="4" id="KW-1185">Reference proteome</keyword>
<organism evidence="3 4">
    <name type="scientific">Azorhizophilus paspali</name>
    <name type="common">Azotobacter paspali</name>
    <dbReference type="NCBI Taxonomy" id="69963"/>
    <lineage>
        <taxon>Bacteria</taxon>
        <taxon>Pseudomonadati</taxon>
        <taxon>Pseudomonadota</taxon>
        <taxon>Gammaproteobacteria</taxon>
        <taxon>Pseudomonadales</taxon>
        <taxon>Pseudomonadaceae</taxon>
        <taxon>Azorhizophilus</taxon>
    </lineage>
</organism>